<dbReference type="Pfam" id="PF13650">
    <property type="entry name" value="Asp_protease_2"/>
    <property type="match status" value="1"/>
</dbReference>
<keyword evidence="3" id="KW-1185">Reference proteome</keyword>
<dbReference type="EMBL" id="CP028918">
    <property type="protein sequence ID" value="AWB48619.1"/>
    <property type="molecule type" value="Genomic_DNA"/>
</dbReference>
<dbReference type="NCBIfam" id="TIGR02281">
    <property type="entry name" value="clan_AA_DTGA"/>
    <property type="match status" value="1"/>
</dbReference>
<dbReference type="InterPro" id="IPR021109">
    <property type="entry name" value="Peptidase_aspartic_dom_sf"/>
</dbReference>
<dbReference type="CDD" id="cd05483">
    <property type="entry name" value="retropepsin_like_bacteria"/>
    <property type="match status" value="1"/>
</dbReference>
<name>A0A2S0ULB5_9RHOB</name>
<keyword evidence="2" id="KW-0645">Protease</keyword>
<feature type="transmembrane region" description="Helical" evidence="1">
    <location>
        <begin position="37"/>
        <end position="55"/>
    </location>
</feature>
<dbReference type="OrthoDB" id="7595324at2"/>
<keyword evidence="2" id="KW-0378">Hydrolase</keyword>
<reference evidence="2 3" key="1">
    <citation type="submission" date="2018-04" db="EMBL/GenBank/DDBJ databases">
        <title>Genome sequencing of Gemmobacter.</title>
        <authorList>
            <person name="Yi H."/>
            <person name="Baek M.-G."/>
        </authorList>
    </citation>
    <scope>NUCLEOTIDE SEQUENCE [LARGE SCALE GENOMIC DNA]</scope>
    <source>
        <strain evidence="2 3">HYN0069</strain>
    </source>
</reference>
<keyword evidence="1" id="KW-0812">Transmembrane</keyword>
<protein>
    <submittedName>
        <fullName evidence="2">TIGR02281 family clan AA aspartic protease</fullName>
    </submittedName>
</protein>
<keyword evidence="1" id="KW-1133">Transmembrane helix</keyword>
<dbReference type="Proteomes" id="UP000244496">
    <property type="component" value="Chromosome"/>
</dbReference>
<sequence>MDSDQLARLAYLLLLLVAVAGWVLVEFRRRIGEALRVGIAWGLIFCGVAAGYGLWHDMGGFSVPAPQMVSTTGEITIPRAPDGHYYVTLDINGTPIRFLADTGASNMVLTQADALSLGIDPESLVYLGEAATANGTVRTARVELPKVTLGRYTDADFPAWVNRSDMQGSLLGMEYLRLYRVEIAADQMILRR</sequence>
<dbReference type="SUPFAM" id="SSF50630">
    <property type="entry name" value="Acid proteases"/>
    <property type="match status" value="1"/>
</dbReference>
<dbReference type="RefSeq" id="WP_108435438.1">
    <property type="nucleotide sequence ID" value="NZ_CP028918.1"/>
</dbReference>
<dbReference type="PROSITE" id="PS00141">
    <property type="entry name" value="ASP_PROTEASE"/>
    <property type="match status" value="1"/>
</dbReference>
<dbReference type="InterPro" id="IPR011969">
    <property type="entry name" value="Clan_AA_Asp_peptidase_C"/>
</dbReference>
<dbReference type="AlphaFoldDB" id="A0A2S0ULB5"/>
<dbReference type="GO" id="GO:0004190">
    <property type="term" value="F:aspartic-type endopeptidase activity"/>
    <property type="evidence" value="ECO:0007669"/>
    <property type="project" value="InterPro"/>
</dbReference>
<feature type="transmembrane region" description="Helical" evidence="1">
    <location>
        <begin position="6"/>
        <end position="25"/>
    </location>
</feature>
<evidence type="ECO:0000313" key="2">
    <source>
        <dbReference type="EMBL" id="AWB48619.1"/>
    </source>
</evidence>
<accession>A0A2S0ULB5</accession>
<proteinExistence type="predicted"/>
<dbReference type="InterPro" id="IPR001969">
    <property type="entry name" value="Aspartic_peptidase_AS"/>
</dbReference>
<evidence type="ECO:0000313" key="3">
    <source>
        <dbReference type="Proteomes" id="UP000244496"/>
    </source>
</evidence>
<evidence type="ECO:0000256" key="1">
    <source>
        <dbReference type="SAM" id="Phobius"/>
    </source>
</evidence>
<organism evidence="2 3">
    <name type="scientific">Paragemmobacter aquarius</name>
    <dbReference type="NCBI Taxonomy" id="2169400"/>
    <lineage>
        <taxon>Bacteria</taxon>
        <taxon>Pseudomonadati</taxon>
        <taxon>Pseudomonadota</taxon>
        <taxon>Alphaproteobacteria</taxon>
        <taxon>Rhodobacterales</taxon>
        <taxon>Paracoccaceae</taxon>
        <taxon>Paragemmobacter</taxon>
    </lineage>
</organism>
<keyword evidence="1" id="KW-0472">Membrane</keyword>
<dbReference type="GO" id="GO:0006508">
    <property type="term" value="P:proteolysis"/>
    <property type="evidence" value="ECO:0007669"/>
    <property type="project" value="UniProtKB-KW"/>
</dbReference>
<gene>
    <name evidence="2" type="ORF">HYN69_08955</name>
</gene>
<dbReference type="Gene3D" id="2.40.70.10">
    <property type="entry name" value="Acid Proteases"/>
    <property type="match status" value="1"/>
</dbReference>
<dbReference type="KEGG" id="geh:HYN69_08955"/>
<dbReference type="InterPro" id="IPR034122">
    <property type="entry name" value="Retropepsin-like_bacterial"/>
</dbReference>